<accession>A0A9X4M328</accession>
<dbReference type="RefSeq" id="WP_277835901.1">
    <property type="nucleotide sequence ID" value="NZ_JAAIVF010000013.1"/>
</dbReference>
<gene>
    <name evidence="2" type="ORF">NVS88_21625</name>
</gene>
<evidence type="ECO:0000313" key="2">
    <source>
        <dbReference type="EMBL" id="MDG3017160.1"/>
    </source>
</evidence>
<dbReference type="EMBL" id="JANRHA010000026">
    <property type="protein sequence ID" value="MDG3017160.1"/>
    <property type="molecule type" value="Genomic_DNA"/>
</dbReference>
<evidence type="ECO:0000256" key="1">
    <source>
        <dbReference type="SAM" id="MobiDB-lite"/>
    </source>
</evidence>
<protein>
    <submittedName>
        <fullName evidence="2">Uncharacterized protein</fullName>
    </submittedName>
</protein>
<keyword evidence="3" id="KW-1185">Reference proteome</keyword>
<comment type="caution">
    <text evidence="2">The sequence shown here is derived from an EMBL/GenBank/DDBJ whole genome shotgun (WGS) entry which is preliminary data.</text>
</comment>
<proteinExistence type="predicted"/>
<dbReference type="AlphaFoldDB" id="A0A9X4M328"/>
<feature type="region of interest" description="Disordered" evidence="1">
    <location>
        <begin position="110"/>
        <end position="131"/>
    </location>
</feature>
<name>A0A9X4M328_9ACTN</name>
<dbReference type="Proteomes" id="UP001152755">
    <property type="component" value="Unassembled WGS sequence"/>
</dbReference>
<evidence type="ECO:0000313" key="3">
    <source>
        <dbReference type="Proteomes" id="UP001152755"/>
    </source>
</evidence>
<organism evidence="2 3">
    <name type="scientific">Speluncibacter jeojiensis</name>
    <dbReference type="NCBI Taxonomy" id="2710754"/>
    <lineage>
        <taxon>Bacteria</taxon>
        <taxon>Bacillati</taxon>
        <taxon>Actinomycetota</taxon>
        <taxon>Actinomycetes</taxon>
        <taxon>Mycobacteriales</taxon>
        <taxon>Speluncibacteraceae</taxon>
        <taxon>Speluncibacter</taxon>
    </lineage>
</organism>
<reference evidence="2" key="1">
    <citation type="submission" date="2022-08" db="EMBL/GenBank/DDBJ databases">
        <title>Genome analysis of Corynebacteriales strain.</title>
        <authorList>
            <person name="Lee S.D."/>
        </authorList>
    </citation>
    <scope>NUCLEOTIDE SEQUENCE</scope>
    <source>
        <strain evidence="2">D3-21</strain>
    </source>
</reference>
<sequence length="131" mass="14258">MQRLIITPAPGLDVAALALRILDEIHIRLRQQYIDFTRTSSTLLGLPGETHVFTLDPVTAGTLTISGCGAGETRGVAFEIAGMAELSMADSLRNLAGRLRLDPRIRVSLTRTERSPGPVARRPRKERTVVA</sequence>